<keyword evidence="2" id="KW-0378">Hydrolase</keyword>
<proteinExistence type="predicted"/>
<keyword evidence="1" id="KW-0645">Protease</keyword>
<name>A0AAJ7DYZ1_9HYME</name>
<dbReference type="InterPro" id="IPR043504">
    <property type="entry name" value="Peptidase_S1_PA_chymotrypsin"/>
</dbReference>
<keyword evidence="3" id="KW-0720">Serine protease</keyword>
<evidence type="ECO:0000313" key="6">
    <source>
        <dbReference type="Proteomes" id="UP000695007"/>
    </source>
</evidence>
<accession>A0AAJ7DYZ1</accession>
<dbReference type="PANTHER" id="PTHR24276:SF98">
    <property type="entry name" value="FI18310P1-RELATED"/>
    <property type="match status" value="1"/>
</dbReference>
<dbReference type="InterPro" id="IPR050430">
    <property type="entry name" value="Peptidase_S1"/>
</dbReference>
<keyword evidence="6" id="KW-1185">Reference proteome</keyword>
<evidence type="ECO:0000259" key="5">
    <source>
        <dbReference type="PROSITE" id="PS50240"/>
    </source>
</evidence>
<organism evidence="6 7">
    <name type="scientific">Ceratosolen solmsi marchali</name>
    <dbReference type="NCBI Taxonomy" id="326594"/>
    <lineage>
        <taxon>Eukaryota</taxon>
        <taxon>Metazoa</taxon>
        <taxon>Ecdysozoa</taxon>
        <taxon>Arthropoda</taxon>
        <taxon>Hexapoda</taxon>
        <taxon>Insecta</taxon>
        <taxon>Pterygota</taxon>
        <taxon>Neoptera</taxon>
        <taxon>Endopterygota</taxon>
        <taxon>Hymenoptera</taxon>
        <taxon>Apocrita</taxon>
        <taxon>Proctotrupomorpha</taxon>
        <taxon>Chalcidoidea</taxon>
        <taxon>Agaonidae</taxon>
        <taxon>Agaoninae</taxon>
        <taxon>Ceratosolen</taxon>
    </lineage>
</organism>
<feature type="domain" description="Peptidase S1" evidence="5">
    <location>
        <begin position="23"/>
        <end position="353"/>
    </location>
</feature>
<dbReference type="KEGG" id="csol:105365158"/>
<dbReference type="GO" id="GO:0006508">
    <property type="term" value="P:proteolysis"/>
    <property type="evidence" value="ECO:0007669"/>
    <property type="project" value="UniProtKB-KW"/>
</dbReference>
<evidence type="ECO:0000256" key="4">
    <source>
        <dbReference type="ARBA" id="ARBA00023157"/>
    </source>
</evidence>
<reference evidence="7" key="1">
    <citation type="submission" date="2025-08" db="UniProtKB">
        <authorList>
            <consortium name="RefSeq"/>
        </authorList>
    </citation>
    <scope>IDENTIFICATION</scope>
</reference>
<protein>
    <submittedName>
        <fullName evidence="7">Trypsin-like</fullName>
    </submittedName>
</protein>
<dbReference type="GeneID" id="105365158"/>
<dbReference type="PROSITE" id="PS50240">
    <property type="entry name" value="TRYPSIN_DOM"/>
    <property type="match status" value="1"/>
</dbReference>
<dbReference type="PANTHER" id="PTHR24276">
    <property type="entry name" value="POLYSERASE-RELATED"/>
    <property type="match status" value="1"/>
</dbReference>
<dbReference type="Gene3D" id="2.40.10.10">
    <property type="entry name" value="Trypsin-like serine proteases"/>
    <property type="match status" value="2"/>
</dbReference>
<sequence length="355" mass="40490">MKFLLVQCIIFYHQYNFINGSPIIGENVRGVTEREFPFVVPIVIQYERSSMPNKNRFCIGTVISNQKILTAEHCLLNIEIHRIRIYVGSHNIKIGIKYNVYWQLTFTNWATYENYPISFNFNDIAIIKLSTTLPNNITPVALSTLSNSQLYGLDVSLAGWSRNNYERIPTTMETSFVTVLTYRECKERVQRLQESGITIHEGMLCTATQPFTYLTSLNNYVSANVKAAKVSQKPITSFYGLDVSIAGWGIRLNGIVPSILETVTLNILNNNECKDRIMKLHRREINIGVNIFCTSAEPYALMSHGDSGDPIMYNNEIIGVSSGCFNELSFHPDKVNVHVHVAYYRKFILDIIKNF</sequence>
<evidence type="ECO:0000256" key="2">
    <source>
        <dbReference type="ARBA" id="ARBA00022801"/>
    </source>
</evidence>
<dbReference type="AlphaFoldDB" id="A0AAJ7DYZ1"/>
<dbReference type="Proteomes" id="UP000695007">
    <property type="component" value="Unplaced"/>
</dbReference>
<dbReference type="SUPFAM" id="SSF50494">
    <property type="entry name" value="Trypsin-like serine proteases"/>
    <property type="match status" value="2"/>
</dbReference>
<gene>
    <name evidence="7" type="primary">LOC105365158</name>
</gene>
<evidence type="ECO:0000256" key="3">
    <source>
        <dbReference type="ARBA" id="ARBA00022825"/>
    </source>
</evidence>
<dbReference type="RefSeq" id="XP_011501555.1">
    <property type="nucleotide sequence ID" value="XM_011503253.1"/>
</dbReference>
<dbReference type="GO" id="GO:0004252">
    <property type="term" value="F:serine-type endopeptidase activity"/>
    <property type="evidence" value="ECO:0007669"/>
    <property type="project" value="InterPro"/>
</dbReference>
<evidence type="ECO:0000256" key="1">
    <source>
        <dbReference type="ARBA" id="ARBA00022670"/>
    </source>
</evidence>
<dbReference type="SMART" id="SM00020">
    <property type="entry name" value="Tryp_SPc"/>
    <property type="match status" value="1"/>
</dbReference>
<evidence type="ECO:0000313" key="7">
    <source>
        <dbReference type="RefSeq" id="XP_011501555.1"/>
    </source>
</evidence>
<dbReference type="Pfam" id="PF00089">
    <property type="entry name" value="Trypsin"/>
    <property type="match status" value="2"/>
</dbReference>
<dbReference type="InterPro" id="IPR009003">
    <property type="entry name" value="Peptidase_S1_PA"/>
</dbReference>
<keyword evidence="4" id="KW-1015">Disulfide bond</keyword>
<dbReference type="InterPro" id="IPR001254">
    <property type="entry name" value="Trypsin_dom"/>
</dbReference>